<feature type="domain" description="Integrase catalytic" evidence="2">
    <location>
        <begin position="380"/>
        <end position="547"/>
    </location>
</feature>
<dbReference type="OrthoDB" id="10343892at2759"/>
<dbReference type="PANTHER" id="PTHR37984">
    <property type="entry name" value="PROTEIN CBG26694"/>
    <property type="match status" value="1"/>
</dbReference>
<dbReference type="GO" id="GO:0015074">
    <property type="term" value="P:DNA integration"/>
    <property type="evidence" value="ECO:0007669"/>
    <property type="project" value="InterPro"/>
</dbReference>
<dbReference type="PANTHER" id="PTHR37984:SF5">
    <property type="entry name" value="PROTEIN NYNRIN-LIKE"/>
    <property type="match status" value="1"/>
</dbReference>
<feature type="region of interest" description="Disordered" evidence="1">
    <location>
        <begin position="1"/>
        <end position="25"/>
    </location>
</feature>
<reference evidence="3 4" key="1">
    <citation type="submission" date="2020-04" db="EMBL/GenBank/DDBJ databases">
        <title>Perkinsus olseni comparative genomics.</title>
        <authorList>
            <person name="Bogema D.R."/>
        </authorList>
    </citation>
    <scope>NUCLEOTIDE SEQUENCE [LARGE SCALE GENOMIC DNA]</scope>
    <source>
        <strain evidence="3">00978-12</strain>
    </source>
</reference>
<dbReference type="Gene3D" id="3.30.420.10">
    <property type="entry name" value="Ribonuclease H-like superfamily/Ribonuclease H"/>
    <property type="match status" value="1"/>
</dbReference>
<dbReference type="EMBL" id="JABANP010000015">
    <property type="protein sequence ID" value="KAF4695979.1"/>
    <property type="molecule type" value="Genomic_DNA"/>
</dbReference>
<sequence>MPSSLQGNDSTMNKEKGVEFVDSQDESTKTSSSTWFVVYKRSCSARETRQAEFGTVLRVQFADAIKLVAQRRRWTRPDVVAWHIESDASGRAMAATLSYELVTGERVYVRNACWLLDRKASLRHVNINELCAAAQALIWASSYVDGTVRLHVDNECVRAWIERFLRGEAVKKGGLATTIVCRRLQCISDIAEALQDFKVCRVDSEHNTSDVLTRVDEKFAIMMSSLEGEGSLDIEVDLDEPTAAAALVGNLVYDDLALNHGVIIEAQYDDQVCYKVRRALQAHRLVPESVPIEMQQVLPDIAINEYDVLVREYYAPCEGEMVTVPVIPNSLKAEVVHGIHSLLCHSGCRRILEALSGLCWFVNMLDEAAAMLSNCDVCSRQSRPTIVEHDIGIFSPERLRHAKPFSVVSADVVYLPEPYLSQQCAVSKFACLIRLTGEDAITIQQAFERSWEILGKRPEYLLTDNAASFISCQLPDVKRLFTPVRSSQSNGMVESLHRTVRRWVRAVLADDPSMDIETAIHRVMRAYNSSRHSVTGQIPSDMLDTDPESVEWKRLVDKMVQQAETKLHTSTKHELYPGCIVRVRAVTRFDKVISNSNDTPFSERRWRVVGFPTSNGLITDADDYGYFRKVKVVSDGEVKVVHASRLCICTSAETDVADLRRAMRRLDRREHTQ</sequence>
<comment type="caution">
    <text evidence="3">The sequence shown here is derived from an EMBL/GenBank/DDBJ whole genome shotgun (WGS) entry which is preliminary data.</text>
</comment>
<evidence type="ECO:0000313" key="4">
    <source>
        <dbReference type="Proteomes" id="UP000541610"/>
    </source>
</evidence>
<protein>
    <recommendedName>
        <fullName evidence="2">Integrase catalytic domain-containing protein</fullName>
    </recommendedName>
</protein>
<dbReference type="InterPro" id="IPR036397">
    <property type="entry name" value="RNaseH_sf"/>
</dbReference>
<dbReference type="GO" id="GO:0003676">
    <property type="term" value="F:nucleic acid binding"/>
    <property type="evidence" value="ECO:0007669"/>
    <property type="project" value="InterPro"/>
</dbReference>
<organism evidence="3 4">
    <name type="scientific">Perkinsus olseni</name>
    <name type="common">Perkinsus atlanticus</name>
    <dbReference type="NCBI Taxonomy" id="32597"/>
    <lineage>
        <taxon>Eukaryota</taxon>
        <taxon>Sar</taxon>
        <taxon>Alveolata</taxon>
        <taxon>Perkinsozoa</taxon>
        <taxon>Perkinsea</taxon>
        <taxon>Perkinsida</taxon>
        <taxon>Perkinsidae</taxon>
        <taxon>Perkinsus</taxon>
    </lineage>
</organism>
<feature type="compositionally biased region" description="Polar residues" evidence="1">
    <location>
        <begin position="1"/>
        <end position="11"/>
    </location>
</feature>
<gene>
    <name evidence="3" type="ORF">FOZ60_002683</name>
</gene>
<dbReference type="InterPro" id="IPR001584">
    <property type="entry name" value="Integrase_cat-core"/>
</dbReference>
<dbReference type="AlphaFoldDB" id="A0A7J6PIL9"/>
<evidence type="ECO:0000256" key="1">
    <source>
        <dbReference type="SAM" id="MobiDB-lite"/>
    </source>
</evidence>
<dbReference type="PROSITE" id="PS50994">
    <property type="entry name" value="INTEGRASE"/>
    <property type="match status" value="1"/>
</dbReference>
<evidence type="ECO:0000313" key="3">
    <source>
        <dbReference type="EMBL" id="KAF4695979.1"/>
    </source>
</evidence>
<accession>A0A7J6PIL9</accession>
<dbReference type="Proteomes" id="UP000541610">
    <property type="component" value="Unassembled WGS sequence"/>
</dbReference>
<proteinExistence type="predicted"/>
<dbReference type="SUPFAM" id="SSF53098">
    <property type="entry name" value="Ribonuclease H-like"/>
    <property type="match status" value="1"/>
</dbReference>
<dbReference type="InterPro" id="IPR041588">
    <property type="entry name" value="Integrase_H2C2"/>
</dbReference>
<dbReference type="InterPro" id="IPR012337">
    <property type="entry name" value="RNaseH-like_sf"/>
</dbReference>
<dbReference type="Gene3D" id="1.10.340.70">
    <property type="match status" value="1"/>
</dbReference>
<dbReference type="Pfam" id="PF17921">
    <property type="entry name" value="Integrase_H2C2"/>
    <property type="match status" value="1"/>
</dbReference>
<dbReference type="InterPro" id="IPR050951">
    <property type="entry name" value="Retrovirus_Pol_polyprotein"/>
</dbReference>
<name>A0A7J6PIL9_PEROL</name>
<evidence type="ECO:0000259" key="2">
    <source>
        <dbReference type="PROSITE" id="PS50994"/>
    </source>
</evidence>